<dbReference type="PIRSF" id="PIRSF006769">
    <property type="entry name" value="RibD"/>
    <property type="match status" value="1"/>
</dbReference>
<comment type="similarity">
    <text evidence="4 13">In the N-terminal section; belongs to the cytidine and deoxycytidylate deaminase family.</text>
</comment>
<comment type="cofactor">
    <cofactor evidence="13 16">
        <name>Zn(2+)</name>
        <dbReference type="ChEBI" id="CHEBI:29105"/>
    </cofactor>
    <text evidence="13 16">Binds 1 zinc ion.</text>
</comment>
<comment type="similarity">
    <text evidence="5 13">In the C-terminal section; belongs to the HTP reductase family.</text>
</comment>
<dbReference type="Gene3D" id="3.40.430.10">
    <property type="entry name" value="Dihydrofolate Reductase, subunit A"/>
    <property type="match status" value="1"/>
</dbReference>
<keyword evidence="19" id="KW-1185">Reference proteome</keyword>
<evidence type="ECO:0000256" key="12">
    <source>
        <dbReference type="ARBA" id="ARBA00023268"/>
    </source>
</evidence>
<dbReference type="InterPro" id="IPR016193">
    <property type="entry name" value="Cytidine_deaminase-like"/>
</dbReference>
<dbReference type="GO" id="GO:0008835">
    <property type="term" value="F:diaminohydroxyphosphoribosylaminopyrimidine deaminase activity"/>
    <property type="evidence" value="ECO:0007669"/>
    <property type="project" value="UniProtKB-EC"/>
</dbReference>
<gene>
    <name evidence="18" type="primary">ribD</name>
    <name evidence="18" type="ORF">TNO020_50062</name>
</gene>
<dbReference type="OrthoDB" id="9800865at2"/>
<dbReference type="AlphaFoldDB" id="A0A2H1YJU0"/>
<evidence type="ECO:0000256" key="11">
    <source>
        <dbReference type="ARBA" id="ARBA00023002"/>
    </source>
</evidence>
<feature type="active site" description="Proton donor" evidence="14">
    <location>
        <position position="63"/>
    </location>
</feature>
<comment type="catalytic activity">
    <reaction evidence="13">
        <text>2,5-diamino-6-hydroxy-4-(5-phosphoribosylamino)-pyrimidine + H2O + H(+) = 5-amino-6-(5-phospho-D-ribosylamino)uracil + NH4(+)</text>
        <dbReference type="Rhea" id="RHEA:21868"/>
        <dbReference type="ChEBI" id="CHEBI:15377"/>
        <dbReference type="ChEBI" id="CHEBI:15378"/>
        <dbReference type="ChEBI" id="CHEBI:28938"/>
        <dbReference type="ChEBI" id="CHEBI:58453"/>
        <dbReference type="ChEBI" id="CHEBI:58614"/>
        <dbReference type="EC" id="3.5.4.26"/>
    </reaction>
</comment>
<dbReference type="RefSeq" id="WP_101918285.1">
    <property type="nucleotide sequence ID" value="NZ_OENF01000040.1"/>
</dbReference>
<proteinExistence type="inferred from homology"/>
<dbReference type="SUPFAM" id="SSF53597">
    <property type="entry name" value="Dihydrofolate reductase-like"/>
    <property type="match status" value="1"/>
</dbReference>
<evidence type="ECO:0000256" key="16">
    <source>
        <dbReference type="PIRSR" id="PIRSR006769-3"/>
    </source>
</evidence>
<feature type="binding site" evidence="15">
    <location>
        <position position="188"/>
    </location>
    <ligand>
        <name>NADP(+)</name>
        <dbReference type="ChEBI" id="CHEBI:58349"/>
    </ligand>
</feature>
<feature type="binding site" evidence="15">
    <location>
        <position position="222"/>
    </location>
    <ligand>
        <name>substrate</name>
    </ligand>
</feature>
<feature type="binding site" evidence="16">
    <location>
        <position position="99"/>
    </location>
    <ligand>
        <name>Zn(2+)</name>
        <dbReference type="ChEBI" id="CHEBI:29105"/>
        <note>catalytic</note>
    </ligand>
</feature>
<dbReference type="GO" id="GO:0008703">
    <property type="term" value="F:5-amino-6-(5-phosphoribosylamino)uracil reductase activity"/>
    <property type="evidence" value="ECO:0007669"/>
    <property type="project" value="UniProtKB-EC"/>
</dbReference>
<comment type="pathway">
    <text evidence="2 13">Cofactor biosynthesis; riboflavin biosynthesis; 5-amino-6-(D-ribitylamino)uracil from GTP: step 2/4.</text>
</comment>
<dbReference type="Gene3D" id="3.40.140.10">
    <property type="entry name" value="Cytidine Deaminase, domain 2"/>
    <property type="match status" value="1"/>
</dbReference>
<organism evidence="18 19">
    <name type="scientific">Tenacibaculum piscium</name>
    <dbReference type="NCBI Taxonomy" id="1458515"/>
    <lineage>
        <taxon>Bacteria</taxon>
        <taxon>Pseudomonadati</taxon>
        <taxon>Bacteroidota</taxon>
        <taxon>Flavobacteriia</taxon>
        <taxon>Flavobacteriales</taxon>
        <taxon>Flavobacteriaceae</taxon>
        <taxon>Tenacibaculum</taxon>
    </lineage>
</organism>
<evidence type="ECO:0000259" key="17">
    <source>
        <dbReference type="PROSITE" id="PS51747"/>
    </source>
</evidence>
<keyword evidence="12" id="KW-0511">Multifunctional enzyme</keyword>
<protein>
    <recommendedName>
        <fullName evidence="13">Riboflavin biosynthesis protein RibD</fullName>
    </recommendedName>
    <domain>
        <recommendedName>
            <fullName evidence="13">Diaminohydroxyphosphoribosylaminopyrimidine deaminase</fullName>
            <shortName evidence="13">DRAP deaminase</shortName>
            <ecNumber evidence="13">3.5.4.26</ecNumber>
        </recommendedName>
        <alternativeName>
            <fullName evidence="13">Riboflavin-specific deaminase</fullName>
        </alternativeName>
    </domain>
    <domain>
        <recommendedName>
            <fullName evidence="13">5-amino-6-(5-phosphoribosylamino)uracil reductase</fullName>
            <ecNumber evidence="13">1.1.1.193</ecNumber>
        </recommendedName>
        <alternativeName>
            <fullName evidence="13">HTP reductase</fullName>
        </alternativeName>
    </domain>
</protein>
<dbReference type="PANTHER" id="PTHR38011">
    <property type="entry name" value="DIHYDROFOLATE REDUCTASE FAMILY PROTEIN (AFU_ORTHOLOGUE AFUA_8G06820)"/>
    <property type="match status" value="1"/>
</dbReference>
<name>A0A2H1YJU0_9FLAO</name>
<evidence type="ECO:0000313" key="19">
    <source>
        <dbReference type="Proteomes" id="UP000234211"/>
    </source>
</evidence>
<evidence type="ECO:0000256" key="10">
    <source>
        <dbReference type="ARBA" id="ARBA00022857"/>
    </source>
</evidence>
<feature type="binding site" evidence="15">
    <location>
        <position position="169"/>
    </location>
    <ligand>
        <name>NADP(+)</name>
        <dbReference type="ChEBI" id="CHEBI:58349"/>
    </ligand>
</feature>
<dbReference type="InterPro" id="IPR024072">
    <property type="entry name" value="DHFR-like_dom_sf"/>
</dbReference>
<evidence type="ECO:0000256" key="8">
    <source>
        <dbReference type="ARBA" id="ARBA00022801"/>
    </source>
</evidence>
<dbReference type="EC" id="1.1.1.193" evidence="13"/>
<keyword evidence="8 13" id="KW-0378">Hydrolase</keyword>
<comment type="catalytic activity">
    <reaction evidence="13">
        <text>5-amino-6-(5-phospho-D-ribitylamino)uracil + NADP(+) = 5-amino-6-(5-phospho-D-ribosylamino)uracil + NADPH + H(+)</text>
        <dbReference type="Rhea" id="RHEA:17845"/>
        <dbReference type="ChEBI" id="CHEBI:15378"/>
        <dbReference type="ChEBI" id="CHEBI:57783"/>
        <dbReference type="ChEBI" id="CHEBI:58349"/>
        <dbReference type="ChEBI" id="CHEBI:58421"/>
        <dbReference type="ChEBI" id="CHEBI:58453"/>
        <dbReference type="EC" id="1.1.1.193"/>
    </reaction>
</comment>
<dbReference type="Proteomes" id="UP000234211">
    <property type="component" value="Unassembled WGS sequence"/>
</dbReference>
<dbReference type="EC" id="3.5.4.26" evidence="13"/>
<reference evidence="19" key="1">
    <citation type="submission" date="2017-11" db="EMBL/GenBank/DDBJ databases">
        <authorList>
            <person name="Duchaud E."/>
        </authorList>
    </citation>
    <scope>NUCLEOTIDE SEQUENCE [LARGE SCALE GENOMIC DNA]</scope>
    <source>
        <strain evidence="19">Tenacibaculum sp. TNO020</strain>
    </source>
</reference>
<dbReference type="UniPathway" id="UPA00275">
    <property type="reaction ID" value="UER00401"/>
</dbReference>
<keyword evidence="6 13" id="KW-0686">Riboflavin biosynthesis</keyword>
<dbReference type="NCBIfam" id="TIGR00326">
    <property type="entry name" value="eubact_ribD"/>
    <property type="match status" value="1"/>
</dbReference>
<feature type="domain" description="CMP/dCMP-type deaminase" evidence="17">
    <location>
        <begin position="12"/>
        <end position="138"/>
    </location>
</feature>
<evidence type="ECO:0000313" key="18">
    <source>
        <dbReference type="EMBL" id="SOS75661.1"/>
    </source>
</evidence>
<dbReference type="GO" id="GO:0008270">
    <property type="term" value="F:zinc ion binding"/>
    <property type="evidence" value="ECO:0007669"/>
    <property type="project" value="InterPro"/>
</dbReference>
<evidence type="ECO:0000256" key="15">
    <source>
        <dbReference type="PIRSR" id="PIRSR006769-2"/>
    </source>
</evidence>
<keyword evidence="11 13" id="KW-0560">Oxidoreductase</keyword>
<dbReference type="GO" id="GO:0009231">
    <property type="term" value="P:riboflavin biosynthetic process"/>
    <property type="evidence" value="ECO:0007669"/>
    <property type="project" value="UniProtKB-UniPathway"/>
</dbReference>
<feature type="binding site" evidence="15">
    <location>
        <position position="218"/>
    </location>
    <ligand>
        <name>NADP(+)</name>
        <dbReference type="ChEBI" id="CHEBI:58349"/>
    </ligand>
</feature>
<dbReference type="InterPro" id="IPR002734">
    <property type="entry name" value="RibDG_C"/>
</dbReference>
<keyword evidence="9 13" id="KW-0862">Zinc</keyword>
<dbReference type="EMBL" id="OENF01000040">
    <property type="protein sequence ID" value="SOS75661.1"/>
    <property type="molecule type" value="Genomic_DNA"/>
</dbReference>
<evidence type="ECO:0000256" key="7">
    <source>
        <dbReference type="ARBA" id="ARBA00022723"/>
    </source>
</evidence>
<dbReference type="PANTHER" id="PTHR38011:SF7">
    <property type="entry name" value="2,5-DIAMINO-6-RIBOSYLAMINO-4(3H)-PYRIMIDINONE 5'-PHOSPHATE REDUCTASE"/>
    <property type="match status" value="1"/>
</dbReference>
<dbReference type="PROSITE" id="PS00903">
    <property type="entry name" value="CYT_DCMP_DEAMINASES_1"/>
    <property type="match status" value="1"/>
</dbReference>
<evidence type="ECO:0000256" key="2">
    <source>
        <dbReference type="ARBA" id="ARBA00004882"/>
    </source>
</evidence>
<dbReference type="InterPro" id="IPR004794">
    <property type="entry name" value="Eubact_RibD"/>
</dbReference>
<comment type="function">
    <text evidence="1 13">Converts 2,5-diamino-6-(ribosylamino)-4(3h)-pyrimidinone 5'-phosphate into 5-amino-6-(ribosylamino)-2,4(1h,3h)-pyrimidinedione 5'-phosphate.</text>
</comment>
<dbReference type="SUPFAM" id="SSF53927">
    <property type="entry name" value="Cytidine deaminase-like"/>
    <property type="match status" value="1"/>
</dbReference>
<accession>A0A2H1YJU0</accession>
<dbReference type="PROSITE" id="PS51747">
    <property type="entry name" value="CYT_DCMP_DEAMINASES_2"/>
    <property type="match status" value="1"/>
</dbReference>
<keyword evidence="10 13" id="KW-0521">NADP</keyword>
<feature type="binding site" evidence="15">
    <location>
        <position position="225"/>
    </location>
    <ligand>
        <name>substrate</name>
    </ligand>
</feature>
<sequence length="374" mass="42377">MKKNNENQQHEKQDEKYIKRCLQLAKNGIGTTRPNPSVGAVIVYQNKIIGEGFTSPYGGNHAEVNAINSVKEKDKKLLKKATIYVTLEPCSHFGKTPPCADLIVENQLSKVVIGCLDTNSLVAGKGIERLKNAGIKVTVGVLENQCKKHHKRFFTVQNKKRPYIILKWAETANGFIAPLKRNEQKPVWISNPYSQQIVHKIRSKEHAILVGTNTVIQDNPSLTVRSWSGNNPVRIILDKNLRIPLSVTVFDKKVKTIILTEKRTKKQKEQAEVLSEEKKETIIYEYINFSSKKIATQICDVLQKHKIQSVIIEGGTKTLQTFIDENIWDEAQIFIGEEISFEKGVKAPKLSAEKIQLIKKEDIKNDVLKIYTNI</sequence>
<evidence type="ECO:0000256" key="14">
    <source>
        <dbReference type="PIRSR" id="PIRSR006769-1"/>
    </source>
</evidence>
<dbReference type="Pfam" id="PF01872">
    <property type="entry name" value="RibD_C"/>
    <property type="match status" value="1"/>
</dbReference>
<dbReference type="Pfam" id="PF00383">
    <property type="entry name" value="dCMP_cyt_deam_1"/>
    <property type="match status" value="1"/>
</dbReference>
<keyword evidence="7 13" id="KW-0479">Metal-binding</keyword>
<evidence type="ECO:0000256" key="6">
    <source>
        <dbReference type="ARBA" id="ARBA00022619"/>
    </source>
</evidence>
<dbReference type="InterPro" id="IPR050765">
    <property type="entry name" value="Riboflavin_Biosynth_HTPR"/>
</dbReference>
<evidence type="ECO:0000256" key="3">
    <source>
        <dbReference type="ARBA" id="ARBA00004910"/>
    </source>
</evidence>
<dbReference type="FunFam" id="3.40.140.10:FF:000025">
    <property type="entry name" value="Riboflavin biosynthesis protein RibD"/>
    <property type="match status" value="1"/>
</dbReference>
<dbReference type="InterPro" id="IPR002125">
    <property type="entry name" value="CMP_dCMP_dom"/>
</dbReference>
<evidence type="ECO:0000256" key="9">
    <source>
        <dbReference type="ARBA" id="ARBA00022833"/>
    </source>
</evidence>
<feature type="binding site" evidence="16">
    <location>
        <position position="90"/>
    </location>
    <ligand>
        <name>Zn(2+)</name>
        <dbReference type="ChEBI" id="CHEBI:29105"/>
        <note>catalytic</note>
    </ligand>
</feature>
<comment type="pathway">
    <text evidence="3 13">Cofactor biosynthesis; riboflavin biosynthesis; 5-amino-6-(D-ribitylamino)uracil from GTP: step 3/4.</text>
</comment>
<feature type="binding site" evidence="15">
    <location>
        <position position="313"/>
    </location>
    <ligand>
        <name>substrate</name>
    </ligand>
</feature>
<evidence type="ECO:0000256" key="1">
    <source>
        <dbReference type="ARBA" id="ARBA00002151"/>
    </source>
</evidence>
<dbReference type="CDD" id="cd01284">
    <property type="entry name" value="Riboflavin_deaminase-reductase"/>
    <property type="match status" value="1"/>
</dbReference>
<evidence type="ECO:0000256" key="5">
    <source>
        <dbReference type="ARBA" id="ARBA00007417"/>
    </source>
</evidence>
<evidence type="ECO:0000256" key="13">
    <source>
        <dbReference type="PIRNR" id="PIRNR006769"/>
    </source>
</evidence>
<dbReference type="InterPro" id="IPR016192">
    <property type="entry name" value="APOBEC/CMP_deaminase_Zn-bd"/>
</dbReference>
<evidence type="ECO:0000256" key="4">
    <source>
        <dbReference type="ARBA" id="ARBA00005259"/>
    </source>
</evidence>
<feature type="binding site" evidence="15">
    <location>
        <position position="214"/>
    </location>
    <ligand>
        <name>NADP(+)</name>
        <dbReference type="ChEBI" id="CHEBI:58349"/>
    </ligand>
</feature>
<feature type="binding site" evidence="16">
    <location>
        <position position="61"/>
    </location>
    <ligand>
        <name>Zn(2+)</name>
        <dbReference type="ChEBI" id="CHEBI:29105"/>
        <note>catalytic</note>
    </ligand>
</feature>
<feature type="binding site" evidence="15">
    <location>
        <position position="202"/>
    </location>
    <ligand>
        <name>substrate</name>
    </ligand>
</feature>